<reference evidence="2 3" key="1">
    <citation type="journal article" date="2021" name="J. Hered.">
        <title>A chromosome-level genome assembly of the parasitoid wasp, Cotesia glomerata (Hymenoptera: Braconidae).</title>
        <authorList>
            <person name="Pinto B.J."/>
            <person name="Weis J.J."/>
            <person name="Gamble T."/>
            <person name="Ode P.J."/>
            <person name="Paul R."/>
            <person name="Zaspel J.M."/>
        </authorList>
    </citation>
    <scope>NUCLEOTIDE SEQUENCE [LARGE SCALE GENOMIC DNA]</scope>
    <source>
        <strain evidence="2">CgM1</strain>
    </source>
</reference>
<proteinExistence type="inferred from homology"/>
<evidence type="ECO:0000313" key="2">
    <source>
        <dbReference type="EMBL" id="KAH0558241.1"/>
    </source>
</evidence>
<accession>A0AAV7IWY5</accession>
<protein>
    <submittedName>
        <fullName evidence="2">Uncharacterized protein</fullName>
    </submittedName>
</protein>
<dbReference type="InterPro" id="IPR036188">
    <property type="entry name" value="FAD/NAD-bd_sf"/>
</dbReference>
<dbReference type="SUPFAM" id="SSF51905">
    <property type="entry name" value="FAD/NAD(P)-binding domain"/>
    <property type="match status" value="1"/>
</dbReference>
<dbReference type="Gene3D" id="3.50.50.60">
    <property type="entry name" value="FAD/NAD(P)-binding domain"/>
    <property type="match status" value="2"/>
</dbReference>
<comment type="caution">
    <text evidence="2">The sequence shown here is derived from an EMBL/GenBank/DDBJ whole genome shotgun (WGS) entry which is preliminary data.</text>
</comment>
<dbReference type="GO" id="GO:0050660">
    <property type="term" value="F:flavin adenine dinucleotide binding"/>
    <property type="evidence" value="ECO:0007669"/>
    <property type="project" value="InterPro"/>
</dbReference>
<dbReference type="EMBL" id="JAHXZJ010000747">
    <property type="protein sequence ID" value="KAH0558241.1"/>
    <property type="molecule type" value="Genomic_DNA"/>
</dbReference>
<dbReference type="SUPFAM" id="SSF54373">
    <property type="entry name" value="FAD-linked reductases, C-terminal domain"/>
    <property type="match status" value="1"/>
</dbReference>
<dbReference type="Gene3D" id="3.30.560.10">
    <property type="entry name" value="Glucose Oxidase, domain 3"/>
    <property type="match status" value="1"/>
</dbReference>
<sequence length="434" mass="49611">MSWIPKNLSEVCAVDSKLSTCQPPAMMFLALIANLFGQSRDDFIFNPSFGYSQKFSVDNLESLVNVVTPNYGFSDSQFQSSNLNRRICEGCAEEVNPRLCSNNFQSWETNGFNSDYNCVKKRAKIKYPKINGSFKKYDFIIVGAGSAGCVLANRLSEIYNWKILLLEAGIEEPEVTGVPAFAPILTSTNIDWQYQTQPDKFSCRSRTGQVCAWARGKIVKKNPKYHGTDHATLDGVIFDLSNKTSVSADYDEMVRDIEYYQHSKSGRLSTMGPITINTFIQTRFEESFTRPDIQYSYEPINVEEFYKDPIQFRETAAFPITYYNGIMAKPILLAPRSRGLLRLNFTEPIWGGPEIYPNFFTAYPDLDTLIDGIEISLELLNTQSFIENGWRLREEPLPGCIHLPFGTRQYWACIHQILYSAFVVIERLDYDRRL</sequence>
<comment type="similarity">
    <text evidence="1">Belongs to the GMC oxidoreductase family.</text>
</comment>
<dbReference type="GO" id="GO:0016491">
    <property type="term" value="F:oxidoreductase activity"/>
    <property type="evidence" value="ECO:0007669"/>
    <property type="project" value="TreeGrafter"/>
</dbReference>
<name>A0AAV7IWY5_COTGL</name>
<evidence type="ECO:0000256" key="1">
    <source>
        <dbReference type="ARBA" id="ARBA00010790"/>
    </source>
</evidence>
<dbReference type="Proteomes" id="UP000826195">
    <property type="component" value="Unassembled WGS sequence"/>
</dbReference>
<evidence type="ECO:0000313" key="3">
    <source>
        <dbReference type="Proteomes" id="UP000826195"/>
    </source>
</evidence>
<dbReference type="PANTHER" id="PTHR11552:SF154">
    <property type="entry name" value="FI04917P"/>
    <property type="match status" value="1"/>
</dbReference>
<organism evidence="2 3">
    <name type="scientific">Cotesia glomerata</name>
    <name type="common">Lepidopteran parasitic wasp</name>
    <name type="synonym">Apanteles glomeratus</name>
    <dbReference type="NCBI Taxonomy" id="32391"/>
    <lineage>
        <taxon>Eukaryota</taxon>
        <taxon>Metazoa</taxon>
        <taxon>Ecdysozoa</taxon>
        <taxon>Arthropoda</taxon>
        <taxon>Hexapoda</taxon>
        <taxon>Insecta</taxon>
        <taxon>Pterygota</taxon>
        <taxon>Neoptera</taxon>
        <taxon>Endopterygota</taxon>
        <taxon>Hymenoptera</taxon>
        <taxon>Apocrita</taxon>
        <taxon>Ichneumonoidea</taxon>
        <taxon>Braconidae</taxon>
        <taxon>Microgastrinae</taxon>
        <taxon>Cotesia</taxon>
    </lineage>
</organism>
<gene>
    <name evidence="2" type="ORF">KQX54_015127</name>
</gene>
<dbReference type="InterPro" id="IPR012132">
    <property type="entry name" value="GMC_OxRdtase"/>
</dbReference>
<dbReference type="PANTHER" id="PTHR11552">
    <property type="entry name" value="GLUCOSE-METHANOL-CHOLINE GMC OXIDOREDUCTASE"/>
    <property type="match status" value="1"/>
</dbReference>
<dbReference type="AlphaFoldDB" id="A0AAV7IWY5"/>
<keyword evidence="3" id="KW-1185">Reference proteome</keyword>